<organism evidence="2 3">
    <name type="scientific">Candidatus Eisenbergiella merdavium</name>
    <dbReference type="NCBI Taxonomy" id="2838551"/>
    <lineage>
        <taxon>Bacteria</taxon>
        <taxon>Bacillati</taxon>
        <taxon>Bacillota</taxon>
        <taxon>Clostridia</taxon>
        <taxon>Lachnospirales</taxon>
        <taxon>Lachnospiraceae</taxon>
        <taxon>Eisenbergiella</taxon>
    </lineage>
</organism>
<dbReference type="Proteomes" id="UP000823891">
    <property type="component" value="Unassembled WGS sequence"/>
</dbReference>
<evidence type="ECO:0000256" key="1">
    <source>
        <dbReference type="SAM" id="Phobius"/>
    </source>
</evidence>
<gene>
    <name evidence="2" type="ORF">H9761_11775</name>
</gene>
<evidence type="ECO:0000313" key="3">
    <source>
        <dbReference type="Proteomes" id="UP000823891"/>
    </source>
</evidence>
<keyword evidence="1" id="KW-0472">Membrane</keyword>
<evidence type="ECO:0000313" key="2">
    <source>
        <dbReference type="EMBL" id="HJC24369.1"/>
    </source>
</evidence>
<sequence length="77" mass="8510">MDGPEEPIKVSEWLLTMLVLAIPCVNLIMLFVWGFGGSEKRSKANFCKAQLIWMAISAVIVFLFYIVIIAGVMAGMS</sequence>
<comment type="caution">
    <text evidence="2">The sequence shown here is derived from an EMBL/GenBank/DDBJ whole genome shotgun (WGS) entry which is preliminary data.</text>
</comment>
<dbReference type="EMBL" id="DWWS01000043">
    <property type="protein sequence ID" value="HJC24369.1"/>
    <property type="molecule type" value="Genomic_DNA"/>
</dbReference>
<reference evidence="2" key="1">
    <citation type="journal article" date="2021" name="PeerJ">
        <title>Extensive microbial diversity within the chicken gut microbiome revealed by metagenomics and culture.</title>
        <authorList>
            <person name="Gilroy R."/>
            <person name="Ravi A."/>
            <person name="Getino M."/>
            <person name="Pursley I."/>
            <person name="Horton D.L."/>
            <person name="Alikhan N.F."/>
            <person name="Baker D."/>
            <person name="Gharbi K."/>
            <person name="Hall N."/>
            <person name="Watson M."/>
            <person name="Adriaenssens E.M."/>
            <person name="Foster-Nyarko E."/>
            <person name="Jarju S."/>
            <person name="Secka A."/>
            <person name="Antonio M."/>
            <person name="Oren A."/>
            <person name="Chaudhuri R.R."/>
            <person name="La Ragione R."/>
            <person name="Hildebrand F."/>
            <person name="Pallen M.J."/>
        </authorList>
    </citation>
    <scope>NUCLEOTIDE SEQUENCE</scope>
    <source>
        <strain evidence="2">USAMLcec2-132</strain>
    </source>
</reference>
<keyword evidence="1" id="KW-1133">Transmembrane helix</keyword>
<name>A0A9D2NHA4_9FIRM</name>
<proteinExistence type="predicted"/>
<feature type="transmembrane region" description="Helical" evidence="1">
    <location>
        <begin position="13"/>
        <end position="35"/>
    </location>
</feature>
<accession>A0A9D2NHA4</accession>
<dbReference type="AlphaFoldDB" id="A0A9D2NHA4"/>
<feature type="transmembrane region" description="Helical" evidence="1">
    <location>
        <begin position="51"/>
        <end position="74"/>
    </location>
</feature>
<keyword evidence="1" id="KW-0812">Transmembrane</keyword>
<protein>
    <submittedName>
        <fullName evidence="2">Uncharacterized protein</fullName>
    </submittedName>
</protein>
<reference evidence="2" key="2">
    <citation type="submission" date="2021-04" db="EMBL/GenBank/DDBJ databases">
        <authorList>
            <person name="Gilroy R."/>
        </authorList>
    </citation>
    <scope>NUCLEOTIDE SEQUENCE</scope>
    <source>
        <strain evidence="2">USAMLcec2-132</strain>
    </source>
</reference>